<dbReference type="Proteomes" id="UP000198440">
    <property type="component" value="Unassembled WGS sequence"/>
</dbReference>
<gene>
    <name evidence="1" type="ORF">SAMN04488078_102067</name>
</gene>
<sequence length="45" mass="5146">MKVSATTGNLATFNANMLFRFGYCTLQMQQPCLYEDPTSVIRRRA</sequence>
<organism evidence="1 2">
    <name type="scientific">Antarctobacter heliothermus</name>
    <dbReference type="NCBI Taxonomy" id="74033"/>
    <lineage>
        <taxon>Bacteria</taxon>
        <taxon>Pseudomonadati</taxon>
        <taxon>Pseudomonadota</taxon>
        <taxon>Alphaproteobacteria</taxon>
        <taxon>Rhodobacterales</taxon>
        <taxon>Roseobacteraceae</taxon>
        <taxon>Antarctobacter</taxon>
    </lineage>
</organism>
<reference evidence="1 2" key="1">
    <citation type="submission" date="2017-06" db="EMBL/GenBank/DDBJ databases">
        <authorList>
            <person name="Kim H.J."/>
            <person name="Triplett B.A."/>
        </authorList>
    </citation>
    <scope>NUCLEOTIDE SEQUENCE [LARGE SCALE GENOMIC DNA]</scope>
    <source>
        <strain evidence="1 2">DSM 11445</strain>
    </source>
</reference>
<proteinExistence type="predicted"/>
<name>A0A239FJN2_9RHOB</name>
<accession>A0A239FJN2</accession>
<evidence type="ECO:0000313" key="1">
    <source>
        <dbReference type="EMBL" id="SNS57096.1"/>
    </source>
</evidence>
<dbReference type="EMBL" id="FZON01000020">
    <property type="protein sequence ID" value="SNS57096.1"/>
    <property type="molecule type" value="Genomic_DNA"/>
</dbReference>
<protein>
    <submittedName>
        <fullName evidence="1">Uncharacterized protein</fullName>
    </submittedName>
</protein>
<evidence type="ECO:0000313" key="2">
    <source>
        <dbReference type="Proteomes" id="UP000198440"/>
    </source>
</evidence>
<dbReference type="AlphaFoldDB" id="A0A239FJN2"/>